<dbReference type="Pfam" id="PF12425">
    <property type="entry name" value="DUF3673"/>
    <property type="match status" value="1"/>
</dbReference>
<dbReference type="Gramene" id="OPUNC05G08850.1">
    <property type="protein sequence ID" value="OPUNC05G08850.1"/>
    <property type="gene ID" value="OPUNC05G08850"/>
</dbReference>
<accession>A0A0E0L0L8</accession>
<sequence>MRSIRIAWCYLDISDVQRRQDDDEDIPATHDVHRVMVSARIQQEVNSLFAQLNPHITENFILPKCSTIVLLRFASEHNITKPRRMGYIEDDKRYIERESAHALPGTVYANKKIVYAAKVQLPRLVRLRIILTLTTWSHPTMADIKLVILLLLVASYPLVHVLFCFKPTAVKIGPPLASVFAQHGIRASIDTVGLSSTH</sequence>
<feature type="transmembrane region" description="Helical" evidence="1">
    <location>
        <begin position="146"/>
        <end position="165"/>
    </location>
</feature>
<keyword evidence="3" id="KW-1185">Reference proteome</keyword>
<protein>
    <submittedName>
        <fullName evidence="2">Uncharacterized protein</fullName>
    </submittedName>
</protein>
<reference evidence="2" key="1">
    <citation type="submission" date="2015-04" db="UniProtKB">
        <authorList>
            <consortium name="EnsemblPlants"/>
        </authorList>
    </citation>
    <scope>IDENTIFICATION</scope>
</reference>
<evidence type="ECO:0000313" key="2">
    <source>
        <dbReference type="EnsemblPlants" id="OPUNC05G08850.1"/>
    </source>
</evidence>
<name>A0A0E0L0L8_ORYPU</name>
<reference evidence="2" key="2">
    <citation type="submission" date="2018-05" db="EMBL/GenBank/DDBJ databases">
        <title>OpunRS2 (Oryza punctata Reference Sequence Version 2).</title>
        <authorList>
            <person name="Zhang J."/>
            <person name="Kudrna D."/>
            <person name="Lee S."/>
            <person name="Talag J."/>
            <person name="Welchert J."/>
            <person name="Wing R.A."/>
        </authorList>
    </citation>
    <scope>NUCLEOTIDE SEQUENCE [LARGE SCALE GENOMIC DNA]</scope>
</reference>
<dbReference type="AlphaFoldDB" id="A0A0E0L0L8"/>
<dbReference type="InterPro" id="IPR022142">
    <property type="entry name" value="DUF3673"/>
</dbReference>
<dbReference type="EnsemblPlants" id="OPUNC05G08850.1">
    <property type="protein sequence ID" value="OPUNC05G08850.1"/>
    <property type="gene ID" value="OPUNC05G08850"/>
</dbReference>
<keyword evidence="1" id="KW-1133">Transmembrane helix</keyword>
<dbReference type="HOGENOM" id="CLU_1380081_0_0_1"/>
<proteinExistence type="predicted"/>
<keyword evidence="1" id="KW-0812">Transmembrane</keyword>
<keyword evidence="1" id="KW-0472">Membrane</keyword>
<organism evidence="2">
    <name type="scientific">Oryza punctata</name>
    <name type="common">Red rice</name>
    <dbReference type="NCBI Taxonomy" id="4537"/>
    <lineage>
        <taxon>Eukaryota</taxon>
        <taxon>Viridiplantae</taxon>
        <taxon>Streptophyta</taxon>
        <taxon>Embryophyta</taxon>
        <taxon>Tracheophyta</taxon>
        <taxon>Spermatophyta</taxon>
        <taxon>Magnoliopsida</taxon>
        <taxon>Liliopsida</taxon>
        <taxon>Poales</taxon>
        <taxon>Poaceae</taxon>
        <taxon>BOP clade</taxon>
        <taxon>Oryzoideae</taxon>
        <taxon>Oryzeae</taxon>
        <taxon>Oryzinae</taxon>
        <taxon>Oryza</taxon>
    </lineage>
</organism>
<evidence type="ECO:0000256" key="1">
    <source>
        <dbReference type="SAM" id="Phobius"/>
    </source>
</evidence>
<evidence type="ECO:0000313" key="3">
    <source>
        <dbReference type="Proteomes" id="UP000026962"/>
    </source>
</evidence>
<dbReference type="Proteomes" id="UP000026962">
    <property type="component" value="Chromosome 5"/>
</dbReference>